<keyword evidence="2" id="KW-0732">Signal</keyword>
<dbReference type="PROSITE" id="PS51688">
    <property type="entry name" value="ICA"/>
    <property type="match status" value="1"/>
</dbReference>
<reference evidence="4 5" key="1">
    <citation type="submission" date="2018-11" db="EMBL/GenBank/DDBJ databases">
        <title>Proposal to divide the Flavobacteriaceae and reorganize its genera based on Amino Acid Identity values calculated from whole genome sequences.</title>
        <authorList>
            <person name="Nicholson A.C."/>
            <person name="Gulvik C.A."/>
            <person name="Whitney A.M."/>
            <person name="Humrighouse B.W."/>
            <person name="Bell M."/>
            <person name="Holmes B."/>
            <person name="Steigerwalt A.G."/>
            <person name="Villarma A."/>
            <person name="Sheth M."/>
            <person name="Batra D."/>
            <person name="Pryor J."/>
            <person name="Bernardet J.-F."/>
            <person name="Hugo C."/>
            <person name="Kampfer P."/>
            <person name="Newman J."/>
            <person name="McQuiston J.R."/>
        </authorList>
    </citation>
    <scope>NUCLEOTIDE SEQUENCE [LARGE SCALE GENOMIC DNA]</scope>
    <source>
        <strain evidence="4 5">H5559</strain>
    </source>
</reference>
<gene>
    <name evidence="4" type="ORF">EG352_02860</name>
</gene>
<dbReference type="InterPro" id="IPR030392">
    <property type="entry name" value="S74_ICA"/>
</dbReference>
<accession>A0AAD0YTB4</accession>
<evidence type="ECO:0000256" key="2">
    <source>
        <dbReference type="SAM" id="SignalP"/>
    </source>
</evidence>
<organism evidence="4 5">
    <name type="scientific">Chryseobacterium indologenes</name>
    <name type="common">Flavobacterium indologenes</name>
    <dbReference type="NCBI Taxonomy" id="253"/>
    <lineage>
        <taxon>Bacteria</taxon>
        <taxon>Pseudomonadati</taxon>
        <taxon>Bacteroidota</taxon>
        <taxon>Flavobacteriia</taxon>
        <taxon>Flavobacteriales</taxon>
        <taxon>Weeksellaceae</taxon>
        <taxon>Chryseobacterium group</taxon>
        <taxon>Chryseobacterium</taxon>
    </lineage>
</organism>
<feature type="domain" description="Peptidase S74" evidence="3">
    <location>
        <begin position="419"/>
        <end position="588"/>
    </location>
</feature>
<protein>
    <submittedName>
        <fullName evidence="4">Tail fiber domain-containing protein</fullName>
    </submittedName>
</protein>
<dbReference type="RefSeq" id="WP_061085474.1">
    <property type="nucleotide sequence ID" value="NZ_CP033930.1"/>
</dbReference>
<feature type="signal peptide" evidence="2">
    <location>
        <begin position="1"/>
        <end position="19"/>
    </location>
</feature>
<dbReference type="Proteomes" id="UP000269015">
    <property type="component" value="Chromosome"/>
</dbReference>
<evidence type="ECO:0000259" key="3">
    <source>
        <dbReference type="PROSITE" id="PS51688"/>
    </source>
</evidence>
<dbReference type="AlphaFoldDB" id="A0AAD0YTB4"/>
<evidence type="ECO:0000313" key="5">
    <source>
        <dbReference type="Proteomes" id="UP000269015"/>
    </source>
</evidence>
<name>A0AAD0YTB4_CHRID</name>
<sequence>MKKCTQLLVFLFFETALQAQVGINTTSPDPSSVLDVSGFDKGILIPRIALTGSLDTTTIPSRTNSLLIYNTKDINDVHPGYYYWSAAAGRWTKVLDDLTPIVMTGWSLTGNSGMVNGVNFIGTSDNVDVIFKRNNIVSGVLNTTNTIFGVNSLTANTSGLNNTAVGVNNLISNTIGSMNTAIGAEVLSSNKTGIQNTGYGYRALYSNLDGNNNVANGYFSLFSAKSTIGNIGIGASSLRELISGDYNIGIGGDAFRMIPGGRGNTAIGGSAGYNLNTTNNYNTFIGFRAGAGLVSGKSNTIIGANVTGLPASLSNNIIIADGDGNRRINIDQNGNIGIGTDTPKFPLDIRLKTSVWPLAASSLTYYGINPETGSSDGTLTTYPNYTNDIGAFNSNTSIYADGNIISVGKLSVAQTSLFSDKRIKNIIGKSDNAKDLMTLQKLSITDYIMKDETLYGTQKFKKVIAQEVETVYPQAVSKSGVKTFIPNIYQLAIQNGNILTVEKSFSLSKEDKLLKIYDETGEIILEIQNTTSNSLTVNLGDKKLKGRLFVYGTEVSDLRTVDYDALSMLNISATQELAKKIEALERENEALKQVNREIQYKQSLFEERLKQLELSFQKKNNL</sequence>
<feature type="coiled-coil region" evidence="1">
    <location>
        <begin position="574"/>
        <end position="604"/>
    </location>
</feature>
<keyword evidence="1" id="KW-0175">Coiled coil</keyword>
<feature type="chain" id="PRO_5041938579" evidence="2">
    <location>
        <begin position="20"/>
        <end position="622"/>
    </location>
</feature>
<dbReference type="EMBL" id="CP033930">
    <property type="protein sequence ID" value="AZB16788.1"/>
    <property type="molecule type" value="Genomic_DNA"/>
</dbReference>
<evidence type="ECO:0000256" key="1">
    <source>
        <dbReference type="SAM" id="Coils"/>
    </source>
</evidence>
<proteinExistence type="predicted"/>
<evidence type="ECO:0000313" key="4">
    <source>
        <dbReference type="EMBL" id="AZB16788.1"/>
    </source>
</evidence>